<comment type="caution">
    <text evidence="1">The sequence shown here is derived from an EMBL/GenBank/DDBJ whole genome shotgun (WGS) entry which is preliminary data.</text>
</comment>
<evidence type="ECO:0000313" key="2">
    <source>
        <dbReference type="Proteomes" id="UP001219934"/>
    </source>
</evidence>
<organism evidence="1 2">
    <name type="scientific">Pogonophryne albipinna</name>
    <dbReference type="NCBI Taxonomy" id="1090488"/>
    <lineage>
        <taxon>Eukaryota</taxon>
        <taxon>Metazoa</taxon>
        <taxon>Chordata</taxon>
        <taxon>Craniata</taxon>
        <taxon>Vertebrata</taxon>
        <taxon>Euteleostomi</taxon>
        <taxon>Actinopterygii</taxon>
        <taxon>Neopterygii</taxon>
        <taxon>Teleostei</taxon>
        <taxon>Neoteleostei</taxon>
        <taxon>Acanthomorphata</taxon>
        <taxon>Eupercaria</taxon>
        <taxon>Perciformes</taxon>
        <taxon>Notothenioidei</taxon>
        <taxon>Pogonophryne</taxon>
    </lineage>
</organism>
<proteinExistence type="predicted"/>
<name>A0AAD6AJ04_9TELE</name>
<accession>A0AAD6AJ04</accession>
<evidence type="ECO:0000313" key="1">
    <source>
        <dbReference type="EMBL" id="KAJ4925285.1"/>
    </source>
</evidence>
<sequence>PNPVVLKTGMMLHRVAETVCREIGEARAFEASANTELICHQPTAPKELLFCPEDYQRLTPFNQSTILRNVEAVLLASVDLCSSAEVLLPTRQIPRTLQRVPLQLMRTPSELRLH</sequence>
<feature type="non-terminal residue" evidence="1">
    <location>
        <position position="114"/>
    </location>
</feature>
<gene>
    <name evidence="1" type="ORF">JOQ06_018020</name>
</gene>
<reference evidence="1" key="1">
    <citation type="submission" date="2022-11" db="EMBL/GenBank/DDBJ databases">
        <title>Chromosome-level genome of Pogonophryne albipinna.</title>
        <authorList>
            <person name="Jo E."/>
        </authorList>
    </citation>
    <scope>NUCLEOTIDE SEQUENCE</scope>
    <source>
        <strain evidence="1">SGF0006</strain>
        <tissue evidence="1">Muscle</tissue>
    </source>
</reference>
<dbReference type="EMBL" id="JAPTMU010000021">
    <property type="protein sequence ID" value="KAJ4925285.1"/>
    <property type="molecule type" value="Genomic_DNA"/>
</dbReference>
<dbReference type="AlphaFoldDB" id="A0AAD6AJ04"/>
<protein>
    <submittedName>
        <fullName evidence="1">Uncharacterized protein</fullName>
    </submittedName>
</protein>
<feature type="non-terminal residue" evidence="1">
    <location>
        <position position="1"/>
    </location>
</feature>
<dbReference type="Proteomes" id="UP001219934">
    <property type="component" value="Unassembled WGS sequence"/>
</dbReference>
<keyword evidence="2" id="KW-1185">Reference proteome</keyword>